<accession>A0A7W9FSW3</accession>
<dbReference type="RefSeq" id="WP_184278495.1">
    <property type="nucleotide sequence ID" value="NZ_JACHLJ010000001.1"/>
</dbReference>
<feature type="region of interest" description="Disordered" evidence="1">
    <location>
        <begin position="16"/>
        <end position="44"/>
    </location>
</feature>
<organism evidence="2 3">
    <name type="scientific">Brevundimonas vesicularis</name>
    <name type="common">Pseudomonas vesicularis</name>
    <dbReference type="NCBI Taxonomy" id="41276"/>
    <lineage>
        <taxon>Bacteria</taxon>
        <taxon>Pseudomonadati</taxon>
        <taxon>Pseudomonadota</taxon>
        <taxon>Alphaproteobacteria</taxon>
        <taxon>Caulobacterales</taxon>
        <taxon>Caulobacteraceae</taxon>
        <taxon>Brevundimonas</taxon>
    </lineage>
</organism>
<dbReference type="AlphaFoldDB" id="A0A7W9FSW3"/>
<dbReference type="EMBL" id="JACHLJ010000001">
    <property type="protein sequence ID" value="MBB5770896.1"/>
    <property type="molecule type" value="Genomic_DNA"/>
</dbReference>
<proteinExistence type="predicted"/>
<protein>
    <submittedName>
        <fullName evidence="2">Uncharacterized protein</fullName>
    </submittedName>
</protein>
<gene>
    <name evidence="2" type="ORF">HNP47_000865</name>
</gene>
<sequence>MGLRIWRPDGSVLFDTTSRPGRITGTAAHSGPGTVTQTIGVPTGPGKRSWMSAFPWGDVRGGCFDNGDGTWTYSLTLAAGATVQVYWGDR</sequence>
<name>A0A7W9FSW3_BREVE</name>
<dbReference type="Proteomes" id="UP000556201">
    <property type="component" value="Unassembled WGS sequence"/>
</dbReference>
<reference evidence="2 3" key="1">
    <citation type="submission" date="2020-08" db="EMBL/GenBank/DDBJ databases">
        <title>Functional genomics of gut bacteria from endangered species of beetles.</title>
        <authorList>
            <person name="Carlos-Shanley C."/>
        </authorList>
    </citation>
    <scope>NUCLEOTIDE SEQUENCE [LARGE SCALE GENOMIC DNA]</scope>
    <source>
        <strain evidence="2 3">S00192</strain>
    </source>
</reference>
<comment type="caution">
    <text evidence="2">The sequence shown here is derived from an EMBL/GenBank/DDBJ whole genome shotgun (WGS) entry which is preliminary data.</text>
</comment>
<evidence type="ECO:0000313" key="3">
    <source>
        <dbReference type="Proteomes" id="UP000556201"/>
    </source>
</evidence>
<evidence type="ECO:0000313" key="2">
    <source>
        <dbReference type="EMBL" id="MBB5770896.1"/>
    </source>
</evidence>
<evidence type="ECO:0000256" key="1">
    <source>
        <dbReference type="SAM" id="MobiDB-lite"/>
    </source>
</evidence>